<proteinExistence type="predicted"/>
<dbReference type="HOGENOM" id="CLU_2211316_0_0_1"/>
<dbReference type="AlphaFoldDB" id="U9UNL8"/>
<gene>
    <name evidence="1" type="ORF">GLOINDRAFT_91962</name>
</gene>
<organism evidence="1">
    <name type="scientific">Rhizophagus irregularis (strain DAOM 181602 / DAOM 197198 / MUCL 43194)</name>
    <name type="common">Arbuscular mycorrhizal fungus</name>
    <name type="synonym">Glomus intraradices</name>
    <dbReference type="NCBI Taxonomy" id="747089"/>
    <lineage>
        <taxon>Eukaryota</taxon>
        <taxon>Fungi</taxon>
        <taxon>Fungi incertae sedis</taxon>
        <taxon>Mucoromycota</taxon>
        <taxon>Glomeromycotina</taxon>
        <taxon>Glomeromycetes</taxon>
        <taxon>Glomerales</taxon>
        <taxon>Glomeraceae</taxon>
        <taxon>Rhizophagus</taxon>
    </lineage>
</organism>
<accession>U9UNL8</accession>
<sequence length="107" mass="12547">MNLKKGIVPYIQKLLESLEFPQSSDQCRPMKNQVIRRNEEILMTPCTANNTEANRAFIKLSEFMKGSLYSLHECFGFCHFTLYSLLERVGLWLVVHRESIHLKKFPL</sequence>
<reference evidence="1" key="1">
    <citation type="submission" date="2013-07" db="EMBL/GenBank/DDBJ databases">
        <title>The genome of an arbuscular mycorrhizal fungus provides insights into the evolution of the oldest plant symbiosis.</title>
        <authorList>
            <consortium name="DOE Joint Genome Institute"/>
            <person name="Tisserant E."/>
            <person name="Malbreil M."/>
            <person name="Kuo A."/>
            <person name="Kohler A."/>
            <person name="Symeonidi A."/>
            <person name="Balestrini R."/>
            <person name="Charron P."/>
            <person name="Duensing N."/>
            <person name="Frei-dit-Frey N."/>
            <person name="Gianinazzi-Pearson V."/>
            <person name="Gilbert B."/>
            <person name="Handa Y."/>
            <person name="Hijri M."/>
            <person name="Kaul R."/>
            <person name="Kawaguchi M."/>
            <person name="Krajinski F."/>
            <person name="Lammers P."/>
            <person name="Lapierre D."/>
            <person name="Masclaux F.G."/>
            <person name="Murat C."/>
            <person name="Morin E."/>
            <person name="Ndikumana S."/>
            <person name="Pagni M."/>
            <person name="Petitpierre D."/>
            <person name="Requena N."/>
            <person name="Rosikiewicz P."/>
            <person name="Riley R."/>
            <person name="Saito K."/>
            <person name="San Clemente H."/>
            <person name="Shapiro H."/>
            <person name="van Tuinen D."/>
            <person name="Becard G."/>
            <person name="Bonfante P."/>
            <person name="Paszkowski U."/>
            <person name="Shachar-Hill Y."/>
            <person name="Young J.P."/>
            <person name="Sanders I.R."/>
            <person name="Henrissat B."/>
            <person name="Rensing S.A."/>
            <person name="Grigoriev I.V."/>
            <person name="Corradi N."/>
            <person name="Roux C."/>
            <person name="Martin F."/>
        </authorList>
    </citation>
    <scope>NUCLEOTIDE SEQUENCE</scope>
    <source>
        <strain evidence="1">DAOM 197198</strain>
    </source>
</reference>
<protein>
    <submittedName>
        <fullName evidence="1">Uncharacterized protein</fullName>
    </submittedName>
</protein>
<dbReference type="EMBL" id="KI276527">
    <property type="protein sequence ID" value="ESA21312.1"/>
    <property type="molecule type" value="Genomic_DNA"/>
</dbReference>
<name>U9UNL8_RHIID</name>
<evidence type="ECO:0000313" key="1">
    <source>
        <dbReference type="EMBL" id="ESA21312.1"/>
    </source>
</evidence>